<reference evidence="6 7" key="1">
    <citation type="submission" date="2019-11" db="EMBL/GenBank/DDBJ databases">
        <title>Acidiferrimicrobium australis gen. nov., sp. nov., an acidophilic and obligately heterotrophic, member of the Actinobacteria that catalyses dissimilatory oxido- reduction of iron isolated from metal-rich acidic water in Chile.</title>
        <authorList>
            <person name="Gonzalez D."/>
            <person name="Huber K."/>
            <person name="Hedrich S."/>
            <person name="Rojas-Villalobos C."/>
            <person name="Quatrini R."/>
            <person name="Dinamarca M.A."/>
            <person name="Schwarz A."/>
            <person name="Canales C."/>
            <person name="Nancucheo I."/>
        </authorList>
    </citation>
    <scope>NUCLEOTIDE SEQUENCE [LARGE SCALE GENOMIC DNA]</scope>
    <source>
        <strain evidence="6 7">USS-CCA1</strain>
    </source>
</reference>
<gene>
    <name evidence="6" type="ORF">GHK86_00980</name>
</gene>
<dbReference type="Proteomes" id="UP000437736">
    <property type="component" value="Unassembled WGS sequence"/>
</dbReference>
<protein>
    <submittedName>
        <fullName evidence="6">DUF86 domain-containing protein</fullName>
    </submittedName>
</protein>
<keyword evidence="4" id="KW-0547">Nucleotide-binding</keyword>
<organism evidence="6 7">
    <name type="scientific">Acidiferrimicrobium australe</name>
    <dbReference type="NCBI Taxonomy" id="2664430"/>
    <lineage>
        <taxon>Bacteria</taxon>
        <taxon>Bacillati</taxon>
        <taxon>Actinomycetota</taxon>
        <taxon>Acidimicrobiia</taxon>
        <taxon>Acidimicrobiales</taxon>
        <taxon>Acidimicrobiaceae</taxon>
        <taxon>Acidiferrimicrobium</taxon>
    </lineage>
</organism>
<dbReference type="InterPro" id="IPR008201">
    <property type="entry name" value="HepT-like"/>
</dbReference>
<dbReference type="PANTHER" id="PTHR34139">
    <property type="entry name" value="UPF0331 PROTEIN MJ0127"/>
    <property type="match status" value="1"/>
</dbReference>
<name>A0ABW9QNT8_9ACTN</name>
<keyword evidence="5" id="KW-0378">Hydrolase</keyword>
<evidence type="ECO:0000313" key="6">
    <source>
        <dbReference type="EMBL" id="MST31306.1"/>
    </source>
</evidence>
<evidence type="ECO:0000256" key="1">
    <source>
        <dbReference type="ARBA" id="ARBA00022553"/>
    </source>
</evidence>
<dbReference type="EMBL" id="WJHE01000035">
    <property type="protein sequence ID" value="MST31306.1"/>
    <property type="molecule type" value="Genomic_DNA"/>
</dbReference>
<keyword evidence="1" id="KW-0597">Phosphoprotein</keyword>
<proteinExistence type="predicted"/>
<evidence type="ECO:0000256" key="5">
    <source>
        <dbReference type="ARBA" id="ARBA00022801"/>
    </source>
</evidence>
<evidence type="ECO:0000256" key="3">
    <source>
        <dbReference type="ARBA" id="ARBA00022722"/>
    </source>
</evidence>
<evidence type="ECO:0000256" key="2">
    <source>
        <dbReference type="ARBA" id="ARBA00022649"/>
    </source>
</evidence>
<comment type="caution">
    <text evidence="6">The sequence shown here is derived from an EMBL/GenBank/DDBJ whole genome shotgun (WGS) entry which is preliminary data.</text>
</comment>
<evidence type="ECO:0000256" key="4">
    <source>
        <dbReference type="ARBA" id="ARBA00022741"/>
    </source>
</evidence>
<keyword evidence="7" id="KW-1185">Reference proteome</keyword>
<evidence type="ECO:0000313" key="7">
    <source>
        <dbReference type="Proteomes" id="UP000437736"/>
    </source>
</evidence>
<dbReference type="PANTHER" id="PTHR34139:SF1">
    <property type="entry name" value="RNASE MJ1380-RELATED"/>
    <property type="match status" value="1"/>
</dbReference>
<dbReference type="InterPro" id="IPR051813">
    <property type="entry name" value="HepT_RNase_toxin"/>
</dbReference>
<dbReference type="Pfam" id="PF01934">
    <property type="entry name" value="HepT-like"/>
    <property type="match status" value="1"/>
</dbReference>
<keyword evidence="2" id="KW-1277">Toxin-antitoxin system</keyword>
<keyword evidence="3" id="KW-0540">Nuclease</keyword>
<sequence>MTRHDDERVCDILDATQQVATIVAGGETAFRADRVRQLAVERLLEIIGESARAMSEAGRGRYPGAPWADIVGLRTLLAHHYHRVDPNQVWVIATVSVPELARLLSAR</sequence>
<accession>A0ABW9QNT8</accession>